<evidence type="ECO:0000256" key="1">
    <source>
        <dbReference type="SAM" id="Phobius"/>
    </source>
</evidence>
<dbReference type="Proteomes" id="UP000677152">
    <property type="component" value="Chromosome"/>
</dbReference>
<evidence type="ECO:0000313" key="4">
    <source>
        <dbReference type="Proteomes" id="UP000677152"/>
    </source>
</evidence>
<accession>A0AA45LAZ7</accession>
<feature type="transmembrane region" description="Helical" evidence="1">
    <location>
        <begin position="231"/>
        <end position="251"/>
    </location>
</feature>
<feature type="transmembrane region" description="Helical" evidence="1">
    <location>
        <begin position="193"/>
        <end position="211"/>
    </location>
</feature>
<dbReference type="InterPro" id="IPR007349">
    <property type="entry name" value="DUF418"/>
</dbReference>
<dbReference type="InterPro" id="IPR052529">
    <property type="entry name" value="Bact_Transport_Assoc"/>
</dbReference>
<feature type="domain" description="DUF418" evidence="2">
    <location>
        <begin position="212"/>
        <end position="364"/>
    </location>
</feature>
<feature type="transmembrane region" description="Helical" evidence="1">
    <location>
        <begin position="327"/>
        <end position="350"/>
    </location>
</feature>
<dbReference type="AlphaFoldDB" id="A0AA45LAZ7"/>
<feature type="transmembrane region" description="Helical" evidence="1">
    <location>
        <begin position="257"/>
        <end position="276"/>
    </location>
</feature>
<feature type="transmembrane region" description="Helical" evidence="1">
    <location>
        <begin position="87"/>
        <end position="105"/>
    </location>
</feature>
<name>A0AA45LAZ7_9PSEU</name>
<dbReference type="PANTHER" id="PTHR30590:SF2">
    <property type="entry name" value="INNER MEMBRANE PROTEIN"/>
    <property type="match status" value="1"/>
</dbReference>
<dbReference type="EMBL" id="CP073249">
    <property type="protein sequence ID" value="QUF06667.1"/>
    <property type="molecule type" value="Genomic_DNA"/>
</dbReference>
<keyword evidence="1" id="KW-0472">Membrane</keyword>
<evidence type="ECO:0000313" key="3">
    <source>
        <dbReference type="EMBL" id="QUF06667.1"/>
    </source>
</evidence>
<dbReference type="Pfam" id="PF04235">
    <property type="entry name" value="DUF418"/>
    <property type="match status" value="1"/>
</dbReference>
<protein>
    <submittedName>
        <fullName evidence="3">DUF418 domain-containing protein</fullName>
    </submittedName>
</protein>
<feature type="transmembrane region" description="Helical" evidence="1">
    <location>
        <begin position="297"/>
        <end position="315"/>
    </location>
</feature>
<organism evidence="3 4">
    <name type="scientific">Actinosynnema pretiosum subsp. pretiosum</name>
    <dbReference type="NCBI Taxonomy" id="103721"/>
    <lineage>
        <taxon>Bacteria</taxon>
        <taxon>Bacillati</taxon>
        <taxon>Actinomycetota</taxon>
        <taxon>Actinomycetes</taxon>
        <taxon>Pseudonocardiales</taxon>
        <taxon>Pseudonocardiaceae</taxon>
        <taxon>Actinosynnema</taxon>
    </lineage>
</organism>
<proteinExistence type="predicted"/>
<feature type="transmembrane region" description="Helical" evidence="1">
    <location>
        <begin position="136"/>
        <end position="157"/>
    </location>
</feature>
<keyword evidence="1" id="KW-0812">Transmembrane</keyword>
<reference evidence="3" key="1">
    <citation type="submission" date="2021-04" db="EMBL/GenBank/DDBJ databases">
        <title>Genomic sequence of Actinosynnema pretiosum subsp. pretiosum ATCC 31280 (C-14919).</title>
        <authorList>
            <person name="Bai L."/>
            <person name="Wang X."/>
            <person name="Xiao Y."/>
        </authorList>
    </citation>
    <scope>NUCLEOTIDE SEQUENCE</scope>
    <source>
        <strain evidence="3">ATCC 31280</strain>
    </source>
</reference>
<evidence type="ECO:0000259" key="2">
    <source>
        <dbReference type="Pfam" id="PF04235"/>
    </source>
</evidence>
<feature type="transmembrane region" description="Helical" evidence="1">
    <location>
        <begin position="57"/>
        <end position="75"/>
    </location>
</feature>
<feature type="transmembrane region" description="Helical" evidence="1">
    <location>
        <begin position="12"/>
        <end position="29"/>
    </location>
</feature>
<gene>
    <name evidence="3" type="ORF">KCV87_11800</name>
</gene>
<feature type="transmembrane region" description="Helical" evidence="1">
    <location>
        <begin position="111"/>
        <end position="129"/>
    </location>
</feature>
<keyword evidence="1" id="KW-1133">Transmembrane helix</keyword>
<sequence>MGAGRISALDVLRGAAILGTLGTNVWIFASPDGPASFLSGAGSVGEALLRAVTNGKFLGLLSILFGIGVALQHRSAVRRGERWPGWYLWRSALLLLEGLLHYTLLFEFDVLMYYAVVSAGVAYVVGRGARSVRRWLTGTLVVHLLVVAALTAALAAFSGDGGGGVSGLPTDTSSWPAQVANRWDHFTVYRAEAVLAIPLSAVLFLSGALLLQGGALEDSERGRRTRARLMAVGLGAGVPLNLATTLLGGALPLVDRYVCAPIVAFGLLGLITHLVLRARSEAGRLRRGVTAVGRSALSCYVGQNLIASILCYDWGFGLASRYAHLGAPFVVAVWLVVSGLLVVGASWWMARFERGPVEELWNRAHRAPQRLSASTQVP</sequence>
<dbReference type="PANTHER" id="PTHR30590">
    <property type="entry name" value="INNER MEMBRANE PROTEIN"/>
    <property type="match status" value="1"/>
</dbReference>